<evidence type="ECO:0000256" key="5">
    <source>
        <dbReference type="HAMAP-Rule" id="MF_01080"/>
    </source>
</evidence>
<feature type="domain" description="Pseudouridine synthase II N-terminal" evidence="6">
    <location>
        <begin position="30"/>
        <end position="208"/>
    </location>
</feature>
<comment type="caution">
    <text evidence="8">The sequence shown here is derived from an EMBL/GenBank/DDBJ whole genome shotgun (WGS) entry which is preliminary data.</text>
</comment>
<dbReference type="InterPro" id="IPR020103">
    <property type="entry name" value="PsdUridine_synth_cat_dom_sf"/>
</dbReference>
<comment type="function">
    <text evidence="5">Responsible for synthesis of pseudouridine from uracil-55 in the psi GC loop of transfer RNAs.</text>
</comment>
<dbReference type="EMBL" id="JAAXZR010000019">
    <property type="protein sequence ID" value="NLT79632.1"/>
    <property type="molecule type" value="Genomic_DNA"/>
</dbReference>
<feature type="domain" description="tRNA pseudouridylate synthase B C-terminal" evidence="7">
    <location>
        <begin position="209"/>
        <end position="239"/>
    </location>
</feature>
<dbReference type="InterPro" id="IPR032819">
    <property type="entry name" value="TruB_C"/>
</dbReference>
<dbReference type="AlphaFoldDB" id="A0A971CZE4"/>
<dbReference type="GO" id="GO:0003723">
    <property type="term" value="F:RNA binding"/>
    <property type="evidence" value="ECO:0007669"/>
    <property type="project" value="InterPro"/>
</dbReference>
<evidence type="ECO:0000256" key="2">
    <source>
        <dbReference type="ARBA" id="ARBA00005642"/>
    </source>
</evidence>
<reference evidence="8" key="1">
    <citation type="journal article" date="2020" name="Biotechnol. Biofuels">
        <title>New insights from the biogas microbiome by comprehensive genome-resolved metagenomics of nearly 1600 species originating from multiple anaerobic digesters.</title>
        <authorList>
            <person name="Campanaro S."/>
            <person name="Treu L."/>
            <person name="Rodriguez-R L.M."/>
            <person name="Kovalovszki A."/>
            <person name="Ziels R.M."/>
            <person name="Maus I."/>
            <person name="Zhu X."/>
            <person name="Kougias P.G."/>
            <person name="Basile A."/>
            <person name="Luo G."/>
            <person name="Schluter A."/>
            <person name="Konstantinidis K.T."/>
            <person name="Angelidaki I."/>
        </authorList>
    </citation>
    <scope>NUCLEOTIDE SEQUENCE</scope>
    <source>
        <strain evidence="8">AS01afH2WH_6</strain>
    </source>
</reference>
<comment type="similarity">
    <text evidence="2 5">Belongs to the pseudouridine synthase TruB family. Type 1 subfamily.</text>
</comment>
<dbReference type="Proteomes" id="UP000767327">
    <property type="component" value="Unassembled WGS sequence"/>
</dbReference>
<dbReference type="SUPFAM" id="SSF55120">
    <property type="entry name" value="Pseudouridine synthase"/>
    <property type="match status" value="1"/>
</dbReference>
<accession>A0A971CZE4</accession>
<dbReference type="EC" id="5.4.99.25" evidence="5"/>
<keyword evidence="3 5" id="KW-0819">tRNA processing</keyword>
<evidence type="ECO:0000313" key="9">
    <source>
        <dbReference type="Proteomes" id="UP000767327"/>
    </source>
</evidence>
<dbReference type="GO" id="GO:0160148">
    <property type="term" value="F:tRNA pseudouridine(55) synthase activity"/>
    <property type="evidence" value="ECO:0007669"/>
    <property type="project" value="UniProtKB-EC"/>
</dbReference>
<dbReference type="Pfam" id="PF01509">
    <property type="entry name" value="TruB_N"/>
    <property type="match status" value="1"/>
</dbReference>
<feature type="active site" description="Nucleophile" evidence="5">
    <location>
        <position position="45"/>
    </location>
</feature>
<reference evidence="8" key="2">
    <citation type="submission" date="2020-01" db="EMBL/GenBank/DDBJ databases">
        <authorList>
            <person name="Campanaro S."/>
        </authorList>
    </citation>
    <scope>NUCLEOTIDE SEQUENCE</scope>
    <source>
        <strain evidence="8">AS01afH2WH_6</strain>
    </source>
</reference>
<keyword evidence="4 5" id="KW-0413">Isomerase</keyword>
<evidence type="ECO:0000256" key="3">
    <source>
        <dbReference type="ARBA" id="ARBA00022694"/>
    </source>
</evidence>
<dbReference type="Gene3D" id="3.30.2350.10">
    <property type="entry name" value="Pseudouridine synthase"/>
    <property type="match status" value="1"/>
</dbReference>
<evidence type="ECO:0000256" key="4">
    <source>
        <dbReference type="ARBA" id="ARBA00023235"/>
    </source>
</evidence>
<dbReference type="GO" id="GO:0031119">
    <property type="term" value="P:tRNA pseudouridine synthesis"/>
    <property type="evidence" value="ECO:0007669"/>
    <property type="project" value="UniProtKB-UniRule"/>
</dbReference>
<comment type="catalytic activity">
    <reaction evidence="1 5">
        <text>uridine(55) in tRNA = pseudouridine(55) in tRNA</text>
        <dbReference type="Rhea" id="RHEA:42532"/>
        <dbReference type="Rhea" id="RHEA-COMP:10101"/>
        <dbReference type="Rhea" id="RHEA-COMP:10102"/>
        <dbReference type="ChEBI" id="CHEBI:65314"/>
        <dbReference type="ChEBI" id="CHEBI:65315"/>
        <dbReference type="EC" id="5.4.99.25"/>
    </reaction>
</comment>
<evidence type="ECO:0000256" key="1">
    <source>
        <dbReference type="ARBA" id="ARBA00000385"/>
    </source>
</evidence>
<name>A0A971CZE4_9BIFI</name>
<proteinExistence type="inferred from homology"/>
<dbReference type="NCBIfam" id="TIGR00431">
    <property type="entry name" value="TruB"/>
    <property type="match status" value="1"/>
</dbReference>
<evidence type="ECO:0000313" key="8">
    <source>
        <dbReference type="EMBL" id="NLT79632.1"/>
    </source>
</evidence>
<organism evidence="8 9">
    <name type="scientific">Bifidobacterium crudilactis</name>
    <dbReference type="NCBI Taxonomy" id="327277"/>
    <lineage>
        <taxon>Bacteria</taxon>
        <taxon>Bacillati</taxon>
        <taxon>Actinomycetota</taxon>
        <taxon>Actinomycetes</taxon>
        <taxon>Bifidobacteriales</taxon>
        <taxon>Bifidobacteriaceae</taxon>
        <taxon>Bifidobacterium</taxon>
    </lineage>
</organism>
<protein>
    <recommendedName>
        <fullName evidence="5">tRNA pseudouridine synthase B</fullName>
        <ecNumber evidence="5">5.4.99.25</ecNumber>
    </recommendedName>
    <alternativeName>
        <fullName evidence="5">tRNA pseudouridine(55) synthase</fullName>
        <shortName evidence="5">Psi55 synthase</shortName>
    </alternativeName>
    <alternativeName>
        <fullName evidence="5">tRNA pseudouridylate synthase</fullName>
    </alternativeName>
    <alternativeName>
        <fullName evidence="5">tRNA-uridine isomerase</fullName>
    </alternativeName>
</protein>
<evidence type="ECO:0000259" key="6">
    <source>
        <dbReference type="Pfam" id="PF01509"/>
    </source>
</evidence>
<dbReference type="Pfam" id="PF16198">
    <property type="entry name" value="TruB_C_2"/>
    <property type="match status" value="1"/>
</dbReference>
<gene>
    <name evidence="5 8" type="primary">truB</name>
    <name evidence="8" type="ORF">GXW98_05030</name>
</gene>
<dbReference type="RefSeq" id="WP_273173552.1">
    <property type="nucleotide sequence ID" value="NZ_JAAXZR010000019.1"/>
</dbReference>
<dbReference type="PANTHER" id="PTHR13767:SF2">
    <property type="entry name" value="PSEUDOURIDYLATE SYNTHASE TRUB1"/>
    <property type="match status" value="1"/>
</dbReference>
<dbReference type="GO" id="GO:1990481">
    <property type="term" value="P:mRNA pseudouridine synthesis"/>
    <property type="evidence" value="ECO:0007669"/>
    <property type="project" value="TreeGrafter"/>
</dbReference>
<dbReference type="CDD" id="cd02573">
    <property type="entry name" value="PseudoU_synth_EcTruB"/>
    <property type="match status" value="1"/>
</dbReference>
<dbReference type="InterPro" id="IPR014780">
    <property type="entry name" value="tRNA_psdUridine_synth_TruB"/>
</dbReference>
<dbReference type="InterPro" id="IPR002501">
    <property type="entry name" value="PsdUridine_synth_N"/>
</dbReference>
<sequence length="355" mass="38175">MGNSAAPKSGVFIADKPQGVTSHDVVAAFRAALHMKRVGHAGTLDPMATGVLIVGFGHATRLLNYISGHDKSYRATIRLGIGTTTDDAEGEYREYDGARTYGEAARETSSPLAVSDLTLTRLDDLVQRHLTGEIEQVPSSYSAVKVHGVKAYDLARAGQPVELKARTVVISSFVLSNLRSSQLVLQDGSHRDVVDVDAEVSCSSGTYIRALARDLGAMLGFGGHLTSLRRTRIGAFDLADPRICQSARSLTCGEKTFTNRQGETVTKHRAMFPSTENLWDGAFDEVEAARLSMPCVEISEEQAQDCRYGRSIAVGVESTTAAIETLDDGSQRLCAILESEKTGQSHPAAVFPLED</sequence>
<evidence type="ECO:0000259" key="7">
    <source>
        <dbReference type="Pfam" id="PF16198"/>
    </source>
</evidence>
<dbReference type="HAMAP" id="MF_01080">
    <property type="entry name" value="TruB_bact"/>
    <property type="match status" value="1"/>
</dbReference>
<dbReference type="PANTHER" id="PTHR13767">
    <property type="entry name" value="TRNA-PSEUDOURIDINE SYNTHASE"/>
    <property type="match status" value="1"/>
</dbReference>